<dbReference type="GO" id="GO:0005829">
    <property type="term" value="C:cytosol"/>
    <property type="evidence" value="ECO:0007669"/>
    <property type="project" value="TreeGrafter"/>
</dbReference>
<dbReference type="CDD" id="cd06465">
    <property type="entry name" value="p23_hB-ind1_like"/>
    <property type="match status" value="1"/>
</dbReference>
<dbReference type="PANTHER" id="PTHR22932">
    <property type="entry name" value="TELOMERASE-BINDING PROTEIN P23 HSP90 CO-CHAPERONE"/>
    <property type="match status" value="1"/>
</dbReference>
<feature type="domain" description="CS" evidence="3">
    <location>
        <begin position="4"/>
        <end position="93"/>
    </location>
</feature>
<keyword evidence="5" id="KW-1185">Reference proteome</keyword>
<feature type="compositionally biased region" description="Gly residues" evidence="2">
    <location>
        <begin position="161"/>
        <end position="176"/>
    </location>
</feature>
<proteinExistence type="inferred from homology"/>
<dbReference type="GO" id="GO:0051087">
    <property type="term" value="F:protein-folding chaperone binding"/>
    <property type="evidence" value="ECO:0007669"/>
    <property type="project" value="TreeGrafter"/>
</dbReference>
<dbReference type="OMA" id="IEHKVTD"/>
<evidence type="ECO:0000259" key="3">
    <source>
        <dbReference type="PROSITE" id="PS51203"/>
    </source>
</evidence>
<dbReference type="SUPFAM" id="SSF49764">
    <property type="entry name" value="HSP20-like chaperones"/>
    <property type="match status" value="1"/>
</dbReference>
<protein>
    <recommendedName>
        <fullName evidence="3">CS domain-containing protein</fullName>
    </recommendedName>
</protein>
<dbReference type="GeneID" id="25567819"/>
<reference evidence="4 5" key="1">
    <citation type="submission" date="2010-05" db="EMBL/GenBank/DDBJ databases">
        <title>The Genome Sequence of Thecamonas trahens ATCC 50062.</title>
        <authorList>
            <consortium name="The Broad Institute Genome Sequencing Platform"/>
            <person name="Russ C."/>
            <person name="Cuomo C."/>
            <person name="Shea T."/>
            <person name="Young S.K."/>
            <person name="Zeng Q."/>
            <person name="Koehrsen M."/>
            <person name="Haas B."/>
            <person name="Borodovsky M."/>
            <person name="Guigo R."/>
            <person name="Alvarado L."/>
            <person name="Berlin A."/>
            <person name="Bochicchio J."/>
            <person name="Borenstein D."/>
            <person name="Chapman S."/>
            <person name="Chen Z."/>
            <person name="Freedman E."/>
            <person name="Gellesch M."/>
            <person name="Goldberg J."/>
            <person name="Griggs A."/>
            <person name="Gujja S."/>
            <person name="Heilman E."/>
            <person name="Heiman D."/>
            <person name="Hepburn T."/>
            <person name="Howarth C."/>
            <person name="Jen D."/>
            <person name="Larson L."/>
            <person name="Mehta T."/>
            <person name="Park D."/>
            <person name="Pearson M."/>
            <person name="Roberts A."/>
            <person name="Saif S."/>
            <person name="Shenoy N."/>
            <person name="Sisk P."/>
            <person name="Stolte C."/>
            <person name="Sykes S."/>
            <person name="Thomson T."/>
            <person name="Walk T."/>
            <person name="White J."/>
            <person name="Yandava C."/>
            <person name="Burger G."/>
            <person name="Gray M.W."/>
            <person name="Holland P.W.H."/>
            <person name="King N."/>
            <person name="Lang F.B.F."/>
            <person name="Roger A.J."/>
            <person name="Ruiz-Trillo I."/>
            <person name="Lander E."/>
            <person name="Nusbaum C."/>
        </authorList>
    </citation>
    <scope>NUCLEOTIDE SEQUENCE [LARGE SCALE GENOMIC DNA]</scope>
    <source>
        <strain evidence="4 5">ATCC 50062</strain>
    </source>
</reference>
<dbReference type="GO" id="GO:0005634">
    <property type="term" value="C:nucleus"/>
    <property type="evidence" value="ECO:0007669"/>
    <property type="project" value="TreeGrafter"/>
</dbReference>
<gene>
    <name evidence="4" type="ORF">AMSG_09332</name>
</gene>
<dbReference type="eggNOG" id="KOG3158">
    <property type="taxonomic scope" value="Eukaryota"/>
</dbReference>
<dbReference type="InterPro" id="IPR007052">
    <property type="entry name" value="CS_dom"/>
</dbReference>
<dbReference type="GO" id="GO:0006457">
    <property type="term" value="P:protein folding"/>
    <property type="evidence" value="ECO:0007669"/>
    <property type="project" value="TreeGrafter"/>
</dbReference>
<dbReference type="AlphaFoldDB" id="A0A0L0DLA0"/>
<evidence type="ECO:0000256" key="1">
    <source>
        <dbReference type="ARBA" id="ARBA00025733"/>
    </source>
</evidence>
<dbReference type="Pfam" id="PF04969">
    <property type="entry name" value="CS"/>
    <property type="match status" value="1"/>
</dbReference>
<dbReference type="OrthoDB" id="1564555at2759"/>
<accession>A0A0L0DLA0</accession>
<sequence>MSTDNFAPIKWAQRKDRVFLTIALQDVKDEKISLTDEKLEFEAVAGTDSQSYKADIEFFEAIDAEKSSFVVRPRQVEFLLMRKEEGSHWPRLTKNKLKAQWLNTDWSKYVDSDEEDEADDAGLGDFGMGGGMGGGMPGGMDLQSLMASMGGGAGGMPGMPGMPGMGGMGGMPGMGGPADSDDDSDDGGIPGLDEDDGPPPLED</sequence>
<dbReference type="PANTHER" id="PTHR22932:SF1">
    <property type="entry name" value="CO-CHAPERONE PROTEIN DAF-41"/>
    <property type="match status" value="1"/>
</dbReference>
<dbReference type="FunFam" id="2.60.40.790:FF:000039">
    <property type="entry name" value="CS domain containing protein"/>
    <property type="match status" value="1"/>
</dbReference>
<organism evidence="4 5">
    <name type="scientific">Thecamonas trahens ATCC 50062</name>
    <dbReference type="NCBI Taxonomy" id="461836"/>
    <lineage>
        <taxon>Eukaryota</taxon>
        <taxon>Apusozoa</taxon>
        <taxon>Apusomonadida</taxon>
        <taxon>Apusomonadidae</taxon>
        <taxon>Thecamonas</taxon>
    </lineage>
</organism>
<name>A0A0L0DLA0_THETB</name>
<feature type="region of interest" description="Disordered" evidence="2">
    <location>
        <begin position="161"/>
        <end position="203"/>
    </location>
</feature>
<dbReference type="GO" id="GO:0051879">
    <property type="term" value="F:Hsp90 protein binding"/>
    <property type="evidence" value="ECO:0007669"/>
    <property type="project" value="InterPro"/>
</dbReference>
<dbReference type="RefSeq" id="XP_013754718.1">
    <property type="nucleotide sequence ID" value="XM_013899264.1"/>
</dbReference>
<dbReference type="STRING" id="461836.A0A0L0DLA0"/>
<evidence type="ECO:0000313" key="4">
    <source>
        <dbReference type="EMBL" id="KNC53040.1"/>
    </source>
</evidence>
<dbReference type="InterPro" id="IPR045250">
    <property type="entry name" value="p23-like"/>
</dbReference>
<dbReference type="InterPro" id="IPR008978">
    <property type="entry name" value="HSP20-like_chaperone"/>
</dbReference>
<feature type="compositionally biased region" description="Acidic residues" evidence="2">
    <location>
        <begin position="179"/>
        <end position="203"/>
    </location>
</feature>
<dbReference type="Proteomes" id="UP000054408">
    <property type="component" value="Unassembled WGS sequence"/>
</dbReference>
<evidence type="ECO:0000313" key="5">
    <source>
        <dbReference type="Proteomes" id="UP000054408"/>
    </source>
</evidence>
<evidence type="ECO:0000256" key="2">
    <source>
        <dbReference type="SAM" id="MobiDB-lite"/>
    </source>
</evidence>
<dbReference type="GO" id="GO:0051131">
    <property type="term" value="P:chaperone-mediated protein complex assembly"/>
    <property type="evidence" value="ECO:0007669"/>
    <property type="project" value="TreeGrafter"/>
</dbReference>
<dbReference type="Gene3D" id="2.60.40.790">
    <property type="match status" value="1"/>
</dbReference>
<dbReference type="PROSITE" id="PS51203">
    <property type="entry name" value="CS"/>
    <property type="match status" value="1"/>
</dbReference>
<comment type="similarity">
    <text evidence="1">Belongs to the p23/wos2 family.</text>
</comment>
<dbReference type="EMBL" id="GL349478">
    <property type="protein sequence ID" value="KNC53040.1"/>
    <property type="molecule type" value="Genomic_DNA"/>
</dbReference>